<dbReference type="CDD" id="cd21141">
    <property type="entry name" value="Cas6_III-like"/>
    <property type="match status" value="1"/>
</dbReference>
<reference evidence="7" key="1">
    <citation type="submission" date="2018-12" db="EMBL/GenBank/DDBJ databases">
        <title>Complete genome sequencing of Jeotgalibaca sp. H21T32.</title>
        <authorList>
            <person name="Bae J.-W."/>
            <person name="Lee S.-Y."/>
        </authorList>
    </citation>
    <scope>NUCLEOTIDE SEQUENCE [LARGE SCALE GENOMIC DNA]</scope>
    <source>
        <strain evidence="7">H21T32</strain>
    </source>
</reference>
<evidence type="ECO:0000259" key="5">
    <source>
        <dbReference type="Pfam" id="PF10040"/>
    </source>
</evidence>
<organism evidence="6 7">
    <name type="scientific">Jeotgalibaca ciconiae</name>
    <dbReference type="NCBI Taxonomy" id="2496265"/>
    <lineage>
        <taxon>Bacteria</taxon>
        <taxon>Bacillati</taxon>
        <taxon>Bacillota</taxon>
        <taxon>Bacilli</taxon>
        <taxon>Lactobacillales</taxon>
        <taxon>Carnobacteriaceae</taxon>
        <taxon>Jeotgalibaca</taxon>
    </lineage>
</organism>
<evidence type="ECO:0000256" key="2">
    <source>
        <dbReference type="ARBA" id="ARBA00022759"/>
    </source>
</evidence>
<keyword evidence="1" id="KW-0540">Nuclease</keyword>
<dbReference type="Proteomes" id="UP000273326">
    <property type="component" value="Chromosome"/>
</dbReference>
<dbReference type="InterPro" id="IPR010156">
    <property type="entry name" value="CRISPR-assoc_prot_Cas6"/>
</dbReference>
<keyword evidence="3" id="KW-0378">Hydrolase</keyword>
<evidence type="ECO:0000256" key="4">
    <source>
        <dbReference type="ARBA" id="ARBA00023118"/>
    </source>
</evidence>
<keyword evidence="4" id="KW-0051">Antiviral defense</keyword>
<gene>
    <name evidence="6" type="primary">cas6</name>
    <name evidence="6" type="ORF">EJN90_08180</name>
</gene>
<feature type="domain" description="CRISPR-associated protein Cas6 C-terminal" evidence="5">
    <location>
        <begin position="131"/>
        <end position="247"/>
    </location>
</feature>
<dbReference type="AlphaFoldDB" id="A0A3S9HB58"/>
<dbReference type="GO" id="GO:0004519">
    <property type="term" value="F:endonuclease activity"/>
    <property type="evidence" value="ECO:0007669"/>
    <property type="project" value="UniProtKB-KW"/>
</dbReference>
<evidence type="ECO:0000256" key="3">
    <source>
        <dbReference type="ARBA" id="ARBA00022801"/>
    </source>
</evidence>
<dbReference type="GO" id="GO:0051607">
    <property type="term" value="P:defense response to virus"/>
    <property type="evidence" value="ECO:0007669"/>
    <property type="project" value="UniProtKB-KW"/>
</dbReference>
<proteinExistence type="predicted"/>
<dbReference type="NCBIfam" id="TIGR01877">
    <property type="entry name" value="cas_cas6"/>
    <property type="match status" value="1"/>
</dbReference>
<sequence length="252" mass="29565">MNKVVENLRKITLICEKERNRNTNKLAVYIHGWLMENLEEEFVSALHNQELNHYTLHVERKNDYIYIVVTLLDEDKTYLIEEFLLSSTLNEIIIKSTNEKYKIVGRNIEDKSLSELTERFYQEDSKNTFQITFLSPTSFKSNGEYIMFPDLRFIFQSLMNRYSFVFEGNKKVDKDLLDELCDKTKIVSYRLNSSYYPVHQSYIPGYFGEIKIRCKGNKTLVNYLNMILEFGEFSGVGVKTAMGMGAILVKQV</sequence>
<dbReference type="InterPro" id="IPR019267">
    <property type="entry name" value="CRISPR-assoc_Cas6_C"/>
</dbReference>
<accession>A0A3S9HB58</accession>
<dbReference type="OrthoDB" id="425607at2"/>
<evidence type="ECO:0000313" key="7">
    <source>
        <dbReference type="Proteomes" id="UP000273326"/>
    </source>
</evidence>
<dbReference type="GO" id="GO:0016788">
    <property type="term" value="F:hydrolase activity, acting on ester bonds"/>
    <property type="evidence" value="ECO:0007669"/>
    <property type="project" value="InterPro"/>
</dbReference>
<evidence type="ECO:0000313" key="6">
    <source>
        <dbReference type="EMBL" id="AZP04612.1"/>
    </source>
</evidence>
<keyword evidence="7" id="KW-1185">Reference proteome</keyword>
<dbReference type="Gene3D" id="3.30.70.1900">
    <property type="match status" value="1"/>
</dbReference>
<dbReference type="Pfam" id="PF10040">
    <property type="entry name" value="CRISPR_Cas6"/>
    <property type="match status" value="1"/>
</dbReference>
<name>A0A3S9HB58_9LACT</name>
<dbReference type="EMBL" id="CP034465">
    <property type="protein sequence ID" value="AZP04612.1"/>
    <property type="molecule type" value="Genomic_DNA"/>
</dbReference>
<keyword evidence="2" id="KW-0255">Endonuclease</keyword>
<evidence type="ECO:0000256" key="1">
    <source>
        <dbReference type="ARBA" id="ARBA00022722"/>
    </source>
</evidence>
<dbReference type="KEGG" id="jeh:EJN90_08180"/>
<protein>
    <submittedName>
        <fullName evidence="6">CRISPR-associated endoribonuclease Cas6</fullName>
    </submittedName>
</protein>